<gene>
    <name evidence="1" type="ORF">NIES46_11160</name>
</gene>
<proteinExistence type="predicted"/>
<organism evidence="1 2">
    <name type="scientific">Limnospira platensis NIES-46</name>
    <dbReference type="NCBI Taxonomy" id="1236695"/>
    <lineage>
        <taxon>Bacteria</taxon>
        <taxon>Bacillati</taxon>
        <taxon>Cyanobacteriota</taxon>
        <taxon>Cyanophyceae</taxon>
        <taxon>Oscillatoriophycideae</taxon>
        <taxon>Oscillatoriales</taxon>
        <taxon>Sirenicapillariaceae</taxon>
        <taxon>Limnospira</taxon>
    </lineage>
</organism>
<name>A0A5M3T2I6_LIMPL</name>
<accession>A0A5M3T2I6</accession>
<evidence type="ECO:0000313" key="1">
    <source>
        <dbReference type="EMBL" id="GCE93067.1"/>
    </source>
</evidence>
<dbReference type="Proteomes" id="UP000326169">
    <property type="component" value="Unassembled WGS sequence"/>
</dbReference>
<dbReference type="EMBL" id="BIMW01000060">
    <property type="protein sequence ID" value="GCE93067.1"/>
    <property type="molecule type" value="Genomic_DNA"/>
</dbReference>
<evidence type="ECO:0000313" key="2">
    <source>
        <dbReference type="Proteomes" id="UP000326169"/>
    </source>
</evidence>
<keyword evidence="2" id="KW-1185">Reference proteome</keyword>
<protein>
    <submittedName>
        <fullName evidence="1">Uncharacterized protein</fullName>
    </submittedName>
</protein>
<sequence>MIGLNAGRRNFKTGVFVRGSVTDNEVINFGNWLIPYGEVLQVIKFTSTVISDNEVELRSPFKIVRLNLDEIRNDPELGLVLSVQDIQDLFDIKSEFSFREYAIIFEVPEVRRGRRSSRERPPVILEGLPEISPPNFNTGII</sequence>
<comment type="caution">
    <text evidence="1">The sequence shown here is derived from an EMBL/GenBank/DDBJ whole genome shotgun (WGS) entry which is preliminary data.</text>
</comment>
<reference evidence="1 2" key="1">
    <citation type="journal article" date="2019" name="J Genomics">
        <title>The Draft Genome of a Hydrogen-producing Cyanobacterium, Arthrospira platensis NIES-46.</title>
        <authorList>
            <person name="Suzuki S."/>
            <person name="Yamaguchi H."/>
            <person name="Kawachi M."/>
        </authorList>
    </citation>
    <scope>NUCLEOTIDE SEQUENCE [LARGE SCALE GENOMIC DNA]</scope>
    <source>
        <strain evidence="1 2">NIES-46</strain>
    </source>
</reference>